<evidence type="ECO:0000259" key="4">
    <source>
        <dbReference type="PROSITE" id="PS51782"/>
    </source>
</evidence>
<dbReference type="PROSITE" id="PS51782">
    <property type="entry name" value="LYSM"/>
    <property type="match status" value="1"/>
</dbReference>
<feature type="coiled-coil region" evidence="1">
    <location>
        <begin position="266"/>
        <end position="321"/>
    </location>
</feature>
<evidence type="ECO:0000313" key="6">
    <source>
        <dbReference type="Proteomes" id="UP000583387"/>
    </source>
</evidence>
<dbReference type="Gene3D" id="1.20.58.2200">
    <property type="match status" value="1"/>
</dbReference>
<keyword evidence="3" id="KW-0472">Membrane</keyword>
<keyword evidence="3" id="KW-0812">Transmembrane</keyword>
<keyword evidence="1" id="KW-0175">Coiled coil</keyword>
<dbReference type="InterPro" id="IPR020011">
    <property type="entry name" value="FimV_C"/>
</dbReference>
<evidence type="ECO:0000256" key="2">
    <source>
        <dbReference type="SAM" id="MobiDB-lite"/>
    </source>
</evidence>
<feature type="compositionally biased region" description="Low complexity" evidence="2">
    <location>
        <begin position="334"/>
        <end position="352"/>
    </location>
</feature>
<dbReference type="NCBIfam" id="TIGR03505">
    <property type="entry name" value="FimV_core"/>
    <property type="match status" value="1"/>
</dbReference>
<gene>
    <name evidence="5" type="ORF">PSEWESI4_03971</name>
</gene>
<evidence type="ECO:0000256" key="1">
    <source>
        <dbReference type="SAM" id="Coils"/>
    </source>
</evidence>
<dbReference type="InterPro" id="IPR020012">
    <property type="entry name" value="LysM_FimV"/>
</dbReference>
<dbReference type="RefSeq" id="WP_187672976.1">
    <property type="nucleotide sequence ID" value="NZ_CAJFCI010000077.1"/>
</dbReference>
<evidence type="ECO:0000256" key="3">
    <source>
        <dbReference type="SAM" id="Phobius"/>
    </source>
</evidence>
<organism evidence="5 6">
    <name type="scientific">Zestomonas carbonaria</name>
    <dbReference type="NCBI Taxonomy" id="2762745"/>
    <lineage>
        <taxon>Bacteria</taxon>
        <taxon>Pseudomonadati</taxon>
        <taxon>Pseudomonadota</taxon>
        <taxon>Gammaproteobacteria</taxon>
        <taxon>Pseudomonadales</taxon>
        <taxon>Pseudomonadaceae</taxon>
        <taxon>Zestomonas</taxon>
    </lineage>
</organism>
<dbReference type="InterPro" id="IPR018392">
    <property type="entry name" value="LysM"/>
</dbReference>
<dbReference type="Gene3D" id="3.10.350.10">
    <property type="entry name" value="LysM domain"/>
    <property type="match status" value="1"/>
</dbReference>
<sequence length="695" mass="74006">MARVHPILFTLASGAMLYSGLAPALGLGDISLRSALNQPLDAEIQLLEPGDLDSYEVIVRLASPEVYQRAGVERFAFLNDLRFAPILNGRGSVIRVVSNRPVREPYLNFIVEVVRPGGSLLREYTLLLDPPESAAYQAVAAQQPMTPRASQAADSMASPPPRVAPPAAELGKQYQVQRGDSLWSIARRVHAPGGPLSLSQLMQGIHALNPNAFVGGDSHRLIAGATLRLPDASALPEQAAPAAAVAQASEEPTTPAVPAAEETLSLQQLNDAQLRLEAELNAQASEKLQLQQGIADLQLKLDSLEQQLRGKDQQIADLQERLAQTEPGVSPAVASAAKTPASDSAAAPASAPEESDSRGWFNFAWQGGLLALLLGALLFLLVRRNRRERPQEAAAAAAPEPVAKEAPAAVAAEAQPVRSMTTPGDDLDGAELYLAYGRHGAALSILRKLAHRQPQRSDVQLRLLDVLGLVGDAGGFTRQLAVLAGLGVAAELVEPIKARYPELADNEPAEEVVAEPEEGLGVELGELDDESAVPVDDDFQLNLDDLTLDADWDLVSPFKAGGKPARAPESAPEVLDADFRSNLDVLPEVQELADDGTAFGGFDEPLVVDSAPLDETLDEEFLDVFDDPELEQSLRASDDLAHLAGERANVIKLNLAMAYIEQGNVHSACGILNEVISDGSPEEQREARALLARIA</sequence>
<dbReference type="Pfam" id="PF25800">
    <property type="entry name" value="FimV_N"/>
    <property type="match status" value="1"/>
</dbReference>
<feature type="compositionally biased region" description="Low complexity" evidence="2">
    <location>
        <begin position="392"/>
        <end position="418"/>
    </location>
</feature>
<feature type="region of interest" description="Disordered" evidence="2">
    <location>
        <begin position="325"/>
        <end position="355"/>
    </location>
</feature>
<feature type="domain" description="LysM" evidence="4">
    <location>
        <begin position="172"/>
        <end position="221"/>
    </location>
</feature>
<dbReference type="InterPro" id="IPR057840">
    <property type="entry name" value="FimV_N"/>
</dbReference>
<dbReference type="InterPro" id="IPR038440">
    <property type="entry name" value="FimV_C_sf"/>
</dbReference>
<protein>
    <recommendedName>
        <fullName evidence="4">LysM domain-containing protein</fullName>
    </recommendedName>
</protein>
<evidence type="ECO:0000313" key="5">
    <source>
        <dbReference type="EMBL" id="CAD5109665.1"/>
    </source>
</evidence>
<feature type="region of interest" description="Disordered" evidence="2">
    <location>
        <begin position="392"/>
        <end position="423"/>
    </location>
</feature>
<feature type="region of interest" description="Disordered" evidence="2">
    <location>
        <begin position="142"/>
        <end position="169"/>
    </location>
</feature>
<feature type="compositionally biased region" description="Polar residues" evidence="2">
    <location>
        <begin position="143"/>
        <end position="153"/>
    </location>
</feature>
<accession>A0A7U7ERB7</accession>
<keyword evidence="6" id="KW-1185">Reference proteome</keyword>
<proteinExistence type="predicted"/>
<dbReference type="Proteomes" id="UP000583387">
    <property type="component" value="Unassembled WGS sequence"/>
</dbReference>
<feature type="transmembrane region" description="Helical" evidence="3">
    <location>
        <begin position="363"/>
        <end position="382"/>
    </location>
</feature>
<comment type="caution">
    <text evidence="5">The sequence shown here is derived from an EMBL/GenBank/DDBJ whole genome shotgun (WGS) entry which is preliminary data.</text>
</comment>
<reference evidence="5 6" key="1">
    <citation type="submission" date="2020-08" db="EMBL/GenBank/DDBJ databases">
        <authorList>
            <person name="Criscuolo A."/>
        </authorList>
    </citation>
    <scope>NUCLEOTIDE SEQUENCE [LARGE SCALE GENOMIC DNA]</scope>
    <source>
        <strain evidence="5">CIP111764</strain>
    </source>
</reference>
<keyword evidence="3" id="KW-1133">Transmembrane helix</keyword>
<dbReference type="CDD" id="cd00118">
    <property type="entry name" value="LysM"/>
    <property type="match status" value="1"/>
</dbReference>
<dbReference type="Pfam" id="PF01476">
    <property type="entry name" value="LysM"/>
    <property type="match status" value="1"/>
</dbReference>
<dbReference type="SMART" id="SM00257">
    <property type="entry name" value="LysM"/>
    <property type="match status" value="1"/>
</dbReference>
<name>A0A7U7ERB7_9GAMM</name>
<dbReference type="EMBL" id="CAJFCI010000077">
    <property type="protein sequence ID" value="CAD5109665.1"/>
    <property type="molecule type" value="Genomic_DNA"/>
</dbReference>
<dbReference type="AlphaFoldDB" id="A0A7U7ERB7"/>
<dbReference type="InterPro" id="IPR036779">
    <property type="entry name" value="LysM_dom_sf"/>
</dbReference>
<dbReference type="NCBIfam" id="TIGR03504">
    <property type="entry name" value="FimV_Cterm"/>
    <property type="match status" value="1"/>
</dbReference>